<evidence type="ECO:0000313" key="1">
    <source>
        <dbReference type="EMBL" id="EKU87843.1"/>
    </source>
</evidence>
<dbReference type="Proteomes" id="UP000009872">
    <property type="component" value="Unassembled WGS sequence"/>
</dbReference>
<organism evidence="1 2">
    <name type="scientific">Bacteroides oleiciplenus YIT 12058</name>
    <dbReference type="NCBI Taxonomy" id="742727"/>
    <lineage>
        <taxon>Bacteria</taxon>
        <taxon>Pseudomonadati</taxon>
        <taxon>Bacteroidota</taxon>
        <taxon>Bacteroidia</taxon>
        <taxon>Bacteroidales</taxon>
        <taxon>Bacteroidaceae</taxon>
        <taxon>Bacteroides</taxon>
    </lineage>
</organism>
<keyword evidence="2" id="KW-1185">Reference proteome</keyword>
<dbReference type="OrthoDB" id="1050526at2"/>
<dbReference type="InterPro" id="IPR036390">
    <property type="entry name" value="WH_DNA-bd_sf"/>
</dbReference>
<protein>
    <submittedName>
        <fullName evidence="1">Uncharacterized protein</fullName>
    </submittedName>
</protein>
<dbReference type="HOGENOM" id="CLU_147841_0_0_10"/>
<sequence>MLTLRTQKAIALMQDIASRRGGSARETYRITPGEMEELLACLRTKGLILPGQPDGEKSANPADGYRLARPLREISLLDVLEALDEHLNCNRPTTEEFYFHYNRVAPKLGVVNHMTRLYLEEIKLSEC</sequence>
<dbReference type="SUPFAM" id="SSF46785">
    <property type="entry name" value="Winged helix' DNA-binding domain"/>
    <property type="match status" value="1"/>
</dbReference>
<dbReference type="RefSeq" id="WP_009132099.1">
    <property type="nucleotide sequence ID" value="NZ_JH992945.1"/>
</dbReference>
<dbReference type="PATRIC" id="fig|742727.4.peg.4678"/>
<accession>K9DTV3</accession>
<name>K9DTV3_9BACE</name>
<gene>
    <name evidence="1" type="ORF">HMPREF9447_04589</name>
</gene>
<dbReference type="STRING" id="742727.HMPREF9447_04589"/>
<dbReference type="eggNOG" id="ENOG50315HI">
    <property type="taxonomic scope" value="Bacteria"/>
</dbReference>
<evidence type="ECO:0000313" key="2">
    <source>
        <dbReference type="Proteomes" id="UP000009872"/>
    </source>
</evidence>
<dbReference type="InterPro" id="IPR036388">
    <property type="entry name" value="WH-like_DNA-bd_sf"/>
</dbReference>
<reference evidence="1 2" key="1">
    <citation type="submission" date="2012-09" db="EMBL/GenBank/DDBJ databases">
        <title>The Genome Sequence of Bacteroides oleiciplenus YIT 12058.</title>
        <authorList>
            <consortium name="The Broad Institute Genome Sequencing Platform"/>
            <person name="Earl A."/>
            <person name="Ward D."/>
            <person name="Feldgarden M."/>
            <person name="Gevers D."/>
            <person name="Morotomi M."/>
            <person name="Walker B."/>
            <person name="Young S.K."/>
            <person name="Zeng Q."/>
            <person name="Gargeya S."/>
            <person name="Fitzgerald M."/>
            <person name="Haas B."/>
            <person name="Abouelleil A."/>
            <person name="Alvarado L."/>
            <person name="Arachchi H.M."/>
            <person name="Berlin A.M."/>
            <person name="Chapman S.B."/>
            <person name="Goldberg J."/>
            <person name="Griggs A."/>
            <person name="Gujja S."/>
            <person name="Hansen M."/>
            <person name="Howarth C."/>
            <person name="Imamovic A."/>
            <person name="Larimer J."/>
            <person name="McCowen C."/>
            <person name="Montmayeur A."/>
            <person name="Murphy C."/>
            <person name="Neiman D."/>
            <person name="Pearson M."/>
            <person name="Priest M."/>
            <person name="Roberts A."/>
            <person name="Saif S."/>
            <person name="Shea T."/>
            <person name="Sisk P."/>
            <person name="Sykes S."/>
            <person name="Wortman J."/>
            <person name="Nusbaum C."/>
            <person name="Birren B."/>
        </authorList>
    </citation>
    <scope>NUCLEOTIDE SEQUENCE [LARGE SCALE GENOMIC DNA]</scope>
    <source>
        <strain evidence="1 2">YIT 12058</strain>
    </source>
</reference>
<dbReference type="EMBL" id="ADLF01000023">
    <property type="protein sequence ID" value="EKU87843.1"/>
    <property type="molecule type" value="Genomic_DNA"/>
</dbReference>
<proteinExistence type="predicted"/>
<dbReference type="Gene3D" id="1.10.10.10">
    <property type="entry name" value="Winged helix-like DNA-binding domain superfamily/Winged helix DNA-binding domain"/>
    <property type="match status" value="1"/>
</dbReference>
<comment type="caution">
    <text evidence="1">The sequence shown here is derived from an EMBL/GenBank/DDBJ whole genome shotgun (WGS) entry which is preliminary data.</text>
</comment>
<dbReference type="AlphaFoldDB" id="K9DTV3"/>